<dbReference type="GO" id="GO:0042578">
    <property type="term" value="F:phosphoric ester hydrolase activity"/>
    <property type="evidence" value="ECO:0007669"/>
    <property type="project" value="UniProtKB-ARBA"/>
</dbReference>
<dbReference type="Pfam" id="PF04185">
    <property type="entry name" value="Phosphoesterase"/>
    <property type="match status" value="1"/>
</dbReference>
<feature type="chain" id="PRO_5020838738" evidence="2">
    <location>
        <begin position="22"/>
        <end position="464"/>
    </location>
</feature>
<evidence type="ECO:0000313" key="4">
    <source>
        <dbReference type="Proteomes" id="UP000295565"/>
    </source>
</evidence>
<keyword evidence="4" id="KW-1185">Reference proteome</keyword>
<reference evidence="3 4" key="1">
    <citation type="submission" date="2019-03" db="EMBL/GenBank/DDBJ databases">
        <title>Genomic Encyclopedia of Type Strains, Phase IV (KMG-IV): sequencing the most valuable type-strain genomes for metagenomic binning, comparative biology and taxonomic classification.</title>
        <authorList>
            <person name="Goeker M."/>
        </authorList>
    </citation>
    <scope>NUCLEOTIDE SEQUENCE [LARGE SCALE GENOMIC DNA]</scope>
    <source>
        <strain evidence="3 4">DSM 18577</strain>
    </source>
</reference>
<dbReference type="Proteomes" id="UP000295565">
    <property type="component" value="Unassembled WGS sequence"/>
</dbReference>
<keyword evidence="2" id="KW-0732">Signal</keyword>
<dbReference type="InterPro" id="IPR017850">
    <property type="entry name" value="Alkaline_phosphatase_core_sf"/>
</dbReference>
<evidence type="ECO:0000256" key="1">
    <source>
        <dbReference type="ARBA" id="ARBA00022801"/>
    </source>
</evidence>
<organism evidence="3 4">
    <name type="scientific">Celerinatantimonas diazotrophica</name>
    <dbReference type="NCBI Taxonomy" id="412034"/>
    <lineage>
        <taxon>Bacteria</taxon>
        <taxon>Pseudomonadati</taxon>
        <taxon>Pseudomonadota</taxon>
        <taxon>Gammaproteobacteria</taxon>
        <taxon>Celerinatantimonadaceae</taxon>
        <taxon>Celerinatantimonas</taxon>
    </lineage>
</organism>
<dbReference type="InterPro" id="IPR007312">
    <property type="entry name" value="Phosphoesterase"/>
</dbReference>
<dbReference type="Gene3D" id="3.40.720.10">
    <property type="entry name" value="Alkaline Phosphatase, subunit A"/>
    <property type="match status" value="2"/>
</dbReference>
<proteinExistence type="predicted"/>
<comment type="caution">
    <text evidence="3">The sequence shown here is derived from an EMBL/GenBank/DDBJ whole genome shotgun (WGS) entry which is preliminary data.</text>
</comment>
<evidence type="ECO:0000256" key="2">
    <source>
        <dbReference type="SAM" id="SignalP"/>
    </source>
</evidence>
<protein>
    <submittedName>
        <fullName evidence="3">Phospholipase C</fullName>
    </submittedName>
</protein>
<sequence length="464" mass="51528">MVGIKRGWLVSLLLVSSFARAAMAEAVATQTPIKHVVVVVLQDESFDRYFGIYPHAQNNPTEVAFHARKDTPAVAGFTPALLTHNPNLTNPYRMAPGQPTCDLGYGVIAQQRAYNHGLNNMFIWQEDQGPNAINDDGCFPQSVMGYYDGNTLSAIWGYAQHYALADHFFASEYATVTGGQIDIIAGVNQGIMPKVLPGVSYKDELLGNNPPLYDDASKGRFKVSLQRPNIGDLLSAHQVSWGAFIGGFKPSSYRADGTIVMNKRVMNQAGSLVAAYRSNDDPFQYFASTANRHHVPPKSHANLGNDGPAHHQYDLSLLWWATEHNQLPAVSFVFADHAHNGHVGTSSPLDEQAFLRQVISHLKNTKQWSTTAVMLEWSSANGWYDHITPPRAAKSMLGNGYGPRLPFLVISKWAKHNYVEHKMLDQSSVLRFIETNWQLGYLGQATPDRYAHSLRSMFDFNQKP</sequence>
<dbReference type="OrthoDB" id="9770871at2"/>
<dbReference type="EMBL" id="SMGD01000011">
    <property type="protein sequence ID" value="TCK58886.1"/>
    <property type="molecule type" value="Genomic_DNA"/>
</dbReference>
<name>A0A4R1K439_9GAMM</name>
<accession>A0A4R1K439</accession>
<evidence type="ECO:0000313" key="3">
    <source>
        <dbReference type="EMBL" id="TCK58886.1"/>
    </source>
</evidence>
<feature type="signal peptide" evidence="2">
    <location>
        <begin position="1"/>
        <end position="21"/>
    </location>
</feature>
<dbReference type="RefSeq" id="WP_131911830.1">
    <property type="nucleotide sequence ID" value="NZ_OU594967.1"/>
</dbReference>
<dbReference type="PANTHER" id="PTHR31956:SF1">
    <property type="entry name" value="NON-SPECIFIC PHOSPHOLIPASE C1"/>
    <property type="match status" value="1"/>
</dbReference>
<dbReference type="PANTHER" id="PTHR31956">
    <property type="entry name" value="NON-SPECIFIC PHOSPHOLIPASE C4-RELATED"/>
    <property type="match status" value="1"/>
</dbReference>
<keyword evidence="1" id="KW-0378">Hydrolase</keyword>
<gene>
    <name evidence="3" type="ORF">EV690_1041</name>
</gene>
<dbReference type="AlphaFoldDB" id="A0A4R1K439"/>